<dbReference type="Proteomes" id="UP000501240">
    <property type="component" value="Chromosome"/>
</dbReference>
<evidence type="ECO:0000313" key="1">
    <source>
        <dbReference type="EMBL" id="QKG25697.1"/>
    </source>
</evidence>
<accession>A0A7D3ZJT9</accession>
<evidence type="ECO:0000313" key="2">
    <source>
        <dbReference type="Proteomes" id="UP000501240"/>
    </source>
</evidence>
<dbReference type="EMBL" id="CP053892">
    <property type="protein sequence ID" value="QKG25697.1"/>
    <property type="molecule type" value="Genomic_DNA"/>
</dbReference>
<name>A0A7D3ZJT9_ACTVE</name>
<protein>
    <submittedName>
        <fullName evidence="1">Uncharacterized protein</fullName>
    </submittedName>
</protein>
<reference evidence="1 2" key="1">
    <citation type="submission" date="2020-05" db="EMBL/GenBank/DDBJ databases">
        <title>Actinomadura verrucosospora NRRL-B18236 (PFL_A860) Genome sequencing and assembly.</title>
        <authorList>
            <person name="Samborskyy M."/>
        </authorList>
    </citation>
    <scope>NUCLEOTIDE SEQUENCE [LARGE SCALE GENOMIC DNA]</scope>
    <source>
        <strain evidence="1 2">NRRL:B18236</strain>
    </source>
</reference>
<keyword evidence="2" id="KW-1185">Reference proteome</keyword>
<proteinExistence type="predicted"/>
<gene>
    <name evidence="1" type="ORF">ACTIVE_7349</name>
</gene>
<organism evidence="1 2">
    <name type="scientific">Actinomadura verrucosospora</name>
    <dbReference type="NCBI Taxonomy" id="46165"/>
    <lineage>
        <taxon>Bacteria</taxon>
        <taxon>Bacillati</taxon>
        <taxon>Actinomycetota</taxon>
        <taxon>Actinomycetes</taxon>
        <taxon>Streptosporangiales</taxon>
        <taxon>Thermomonosporaceae</taxon>
        <taxon>Actinomadura</taxon>
    </lineage>
</organism>
<dbReference type="AlphaFoldDB" id="A0A7D3ZJT9"/>
<sequence>MLKCESPAGRGRCQGATVSSSLMMPEGVSWV</sequence>